<sequence length="141" mass="16807">MYDELKSTGFIDIIETWPKSFHDKQHKEAYKNLFFKCKTIKILKKYFSIIKKYYNHHENYLSHLRKDRLNLNNHTNIDLIMFLLKSNKPTAILLISILDILENVNDYTFEAERNCIINSADSIYRNIDNILASANNLTKYK</sequence>
<evidence type="ECO:0000313" key="1">
    <source>
        <dbReference type="EMBL" id="EQB62420.1"/>
    </source>
</evidence>
<accession>T0MN54</accession>
<name>T0MN54_9MICR</name>
<reference evidence="1 2" key="1">
    <citation type="journal article" date="2013" name="BMC Genomics">
        <title>Genome sequencing and comparative genomics of honey bee microsporidia, Nosema apis reveal novel insights into host-parasite interactions.</title>
        <authorList>
            <person name="Chen Yp."/>
            <person name="Pettis J.S."/>
            <person name="Zhao Y."/>
            <person name="Liu X."/>
            <person name="Tallon L.J."/>
            <person name="Sadzewicz L.D."/>
            <person name="Li R."/>
            <person name="Zheng H."/>
            <person name="Huang S."/>
            <person name="Zhang X."/>
            <person name="Hamilton M.C."/>
            <person name="Pernal S.F."/>
            <person name="Melathopoulos A.P."/>
            <person name="Yan X."/>
            <person name="Evans J.D."/>
        </authorList>
    </citation>
    <scope>NUCLEOTIDE SEQUENCE [LARGE SCALE GENOMIC DNA]</scope>
    <source>
        <strain evidence="1 2">BRL 01</strain>
    </source>
</reference>
<dbReference type="AlphaFoldDB" id="T0MN54"/>
<dbReference type="EMBL" id="KE646834">
    <property type="protein sequence ID" value="EQB62420.1"/>
    <property type="molecule type" value="Genomic_DNA"/>
</dbReference>
<dbReference type="OrthoDB" id="4357294at2759"/>
<dbReference type="HOGENOM" id="CLU_115952_0_0_1"/>
<gene>
    <name evidence="1" type="ORF">NAPIS_ORF00003</name>
</gene>
<organism evidence="1 2">
    <name type="scientific">Vairimorpha apis BRL 01</name>
    <dbReference type="NCBI Taxonomy" id="1037528"/>
    <lineage>
        <taxon>Eukaryota</taxon>
        <taxon>Fungi</taxon>
        <taxon>Fungi incertae sedis</taxon>
        <taxon>Microsporidia</taxon>
        <taxon>Nosematidae</taxon>
        <taxon>Vairimorpha</taxon>
    </lineage>
</organism>
<keyword evidence="2" id="KW-1185">Reference proteome</keyword>
<evidence type="ECO:0000313" key="2">
    <source>
        <dbReference type="Proteomes" id="UP000053780"/>
    </source>
</evidence>
<protein>
    <submittedName>
        <fullName evidence="1">Uncharacterized protein</fullName>
    </submittedName>
</protein>
<proteinExistence type="predicted"/>
<dbReference type="VEuPathDB" id="MicrosporidiaDB:NAPIS_ORF00003"/>
<dbReference type="Proteomes" id="UP000053780">
    <property type="component" value="Unassembled WGS sequence"/>
</dbReference>